<comment type="caution">
    <text evidence="3">The sequence shown here is derived from an EMBL/GenBank/DDBJ whole genome shotgun (WGS) entry which is preliminary data.</text>
</comment>
<feature type="region of interest" description="Disordered" evidence="1">
    <location>
        <begin position="1"/>
        <end position="30"/>
    </location>
</feature>
<dbReference type="Proteomes" id="UP000460715">
    <property type="component" value="Unassembled WGS sequence"/>
</dbReference>
<organism evidence="3 4">
    <name type="scientific">Teichococcus coralli</name>
    <dbReference type="NCBI Taxonomy" id="2545983"/>
    <lineage>
        <taxon>Bacteria</taxon>
        <taxon>Pseudomonadati</taxon>
        <taxon>Pseudomonadota</taxon>
        <taxon>Alphaproteobacteria</taxon>
        <taxon>Acetobacterales</taxon>
        <taxon>Roseomonadaceae</taxon>
        <taxon>Roseomonas</taxon>
    </lineage>
</organism>
<dbReference type="PANTHER" id="PTHR43433">
    <property type="entry name" value="HYDROLASE, ALPHA/BETA FOLD FAMILY PROTEIN"/>
    <property type="match status" value="1"/>
</dbReference>
<dbReference type="Pfam" id="PF00561">
    <property type="entry name" value="Abhydrolase_1"/>
    <property type="match status" value="1"/>
</dbReference>
<evidence type="ECO:0000313" key="3">
    <source>
        <dbReference type="EMBL" id="MXP64460.1"/>
    </source>
</evidence>
<evidence type="ECO:0000259" key="2">
    <source>
        <dbReference type="Pfam" id="PF00561"/>
    </source>
</evidence>
<protein>
    <submittedName>
        <fullName evidence="3">Alpha/beta hydrolase</fullName>
    </submittedName>
</protein>
<evidence type="ECO:0000313" key="4">
    <source>
        <dbReference type="Proteomes" id="UP000460715"/>
    </source>
</evidence>
<dbReference type="InterPro" id="IPR050471">
    <property type="entry name" value="AB_hydrolase"/>
</dbReference>
<dbReference type="OrthoDB" id="9779853at2"/>
<evidence type="ECO:0000256" key="1">
    <source>
        <dbReference type="SAM" id="MobiDB-lite"/>
    </source>
</evidence>
<keyword evidence="3" id="KW-0378">Hydrolase</keyword>
<dbReference type="AlphaFoldDB" id="A0A845BEC5"/>
<feature type="compositionally biased region" description="Basic and acidic residues" evidence="1">
    <location>
        <begin position="1"/>
        <end position="18"/>
    </location>
</feature>
<dbReference type="GO" id="GO:0016787">
    <property type="term" value="F:hydrolase activity"/>
    <property type="evidence" value="ECO:0007669"/>
    <property type="project" value="UniProtKB-KW"/>
</dbReference>
<dbReference type="InterPro" id="IPR000073">
    <property type="entry name" value="AB_hydrolase_1"/>
</dbReference>
<dbReference type="PANTHER" id="PTHR43433:SF5">
    <property type="entry name" value="AB HYDROLASE-1 DOMAIN-CONTAINING PROTEIN"/>
    <property type="match status" value="1"/>
</dbReference>
<dbReference type="InterPro" id="IPR029058">
    <property type="entry name" value="AB_hydrolase_fold"/>
</dbReference>
<dbReference type="RefSeq" id="WP_160937653.1">
    <property type="nucleotide sequence ID" value="NZ_SNVJ01000011.1"/>
</dbReference>
<accession>A0A845BEC5</accession>
<dbReference type="Gene3D" id="3.40.50.1820">
    <property type="entry name" value="alpha/beta hydrolase"/>
    <property type="match status" value="1"/>
</dbReference>
<feature type="domain" description="AB hydrolase-1" evidence="2">
    <location>
        <begin position="30"/>
        <end position="265"/>
    </location>
</feature>
<sequence>MPAPFRTRDGTALFHRDWPPQGPPQGASGPPVVFAASWSLPSDSWCYQMLALAEAGFRCVAYDRRGHGRSDDPGRGYDFDTLADDLAALLDHLDLRGATLVGFSMGCGEVLRYLTRHGAAGRVARAVLVGTTTPKLARAPDNPAGLDPALLESFRRDWLMRDFPGWIDANMEPFVSPETPAGLRHWVRDMALRSSLQALLECHRTLAAADFRAEARAIGVPVLLLHGERDITSPLDLTARPTAALLPDARLEIYEDAPHGLFLTHQARLNADLIAFARG</sequence>
<gene>
    <name evidence="3" type="ORF">E0493_14005</name>
</gene>
<reference evidence="3 4" key="1">
    <citation type="submission" date="2019-03" db="EMBL/GenBank/DDBJ databases">
        <title>Roseomonas sp. a novel Roseomonas species isolated from Sea whip Gorgonian.</title>
        <authorList>
            <person name="Li F."/>
            <person name="Pan X."/>
            <person name="Huang S."/>
            <person name="Li Z."/>
            <person name="Meng B."/>
        </authorList>
    </citation>
    <scope>NUCLEOTIDE SEQUENCE [LARGE SCALE GENOMIC DNA]</scope>
    <source>
        <strain evidence="3 4">M0104</strain>
    </source>
</reference>
<dbReference type="EMBL" id="SNVJ01000011">
    <property type="protein sequence ID" value="MXP64460.1"/>
    <property type="molecule type" value="Genomic_DNA"/>
</dbReference>
<dbReference type="SUPFAM" id="SSF53474">
    <property type="entry name" value="alpha/beta-Hydrolases"/>
    <property type="match status" value="1"/>
</dbReference>
<keyword evidence="4" id="KW-1185">Reference proteome</keyword>
<name>A0A845BEC5_9PROT</name>
<proteinExistence type="predicted"/>
<dbReference type="PRINTS" id="PR00111">
    <property type="entry name" value="ABHYDROLASE"/>
</dbReference>